<evidence type="ECO:0000313" key="2">
    <source>
        <dbReference type="Proteomes" id="UP000255443"/>
    </source>
</evidence>
<dbReference type="GO" id="GO:0030288">
    <property type="term" value="C:outer membrane-bounded periplasmic space"/>
    <property type="evidence" value="ECO:0007669"/>
    <property type="project" value="TreeGrafter"/>
</dbReference>
<dbReference type="AlphaFoldDB" id="A0A379TN18"/>
<dbReference type="Proteomes" id="UP000255443">
    <property type="component" value="Unassembled WGS sequence"/>
</dbReference>
<dbReference type="SUPFAM" id="SSF56281">
    <property type="entry name" value="Metallo-hydrolase/oxidoreductase"/>
    <property type="match status" value="1"/>
</dbReference>
<dbReference type="InterPro" id="IPR052195">
    <property type="entry name" value="Bact_Alkyl/Aryl-Sulfatase"/>
</dbReference>
<dbReference type="EMBL" id="UGXC01000003">
    <property type="protein sequence ID" value="SUG51733.1"/>
    <property type="molecule type" value="Genomic_DNA"/>
</dbReference>
<dbReference type="GO" id="GO:0018741">
    <property type="term" value="F:linear primary-alkylsulfatase activity"/>
    <property type="evidence" value="ECO:0007669"/>
    <property type="project" value="TreeGrafter"/>
</dbReference>
<organism evidence="1 2">
    <name type="scientific">Salmonella enterica subsp. arizonae</name>
    <dbReference type="NCBI Taxonomy" id="59203"/>
    <lineage>
        <taxon>Bacteria</taxon>
        <taxon>Pseudomonadati</taxon>
        <taxon>Pseudomonadota</taxon>
        <taxon>Gammaproteobacteria</taxon>
        <taxon>Enterobacterales</taxon>
        <taxon>Enterobacteriaceae</taxon>
        <taxon>Salmonella</taxon>
    </lineage>
</organism>
<dbReference type="InterPro" id="IPR036866">
    <property type="entry name" value="RibonucZ/Hydroxyglut_hydro"/>
</dbReference>
<sequence>MRSTLMVCYYLIRPQGNIGNGLGVTLTTGLPTIIAPTKLITKTGEKMTIDGLEFEFLMAPGSEAPAECTSTSRP</sequence>
<reference evidence="1 2" key="1">
    <citation type="submission" date="2018-06" db="EMBL/GenBank/DDBJ databases">
        <authorList>
            <consortium name="Pathogen Informatics"/>
            <person name="Doyle S."/>
        </authorList>
    </citation>
    <scope>NUCLEOTIDE SEQUENCE [LARGE SCALE GENOMIC DNA]</scope>
    <source>
        <strain evidence="1 2">NCTC7303</strain>
    </source>
</reference>
<accession>A0A379TN18</accession>
<dbReference type="Gene3D" id="3.60.15.30">
    <property type="entry name" value="Metallo-beta-lactamase domain"/>
    <property type="match status" value="1"/>
</dbReference>
<dbReference type="PANTHER" id="PTHR43223:SF1">
    <property type="entry name" value="ALKYL_ARYL-SULFATASE BDS1"/>
    <property type="match status" value="1"/>
</dbReference>
<name>A0A379TN18_SALER</name>
<proteinExistence type="predicted"/>
<gene>
    <name evidence="1" type="primary">SBOV09251_3</name>
    <name evidence="1" type="ORF">NCTC7303_04105</name>
</gene>
<dbReference type="GO" id="GO:0018909">
    <property type="term" value="P:dodecyl sulfate metabolic process"/>
    <property type="evidence" value="ECO:0007669"/>
    <property type="project" value="TreeGrafter"/>
</dbReference>
<protein>
    <submittedName>
        <fullName evidence="1">Alkyl/aryl-sulfatase BDS1</fullName>
    </submittedName>
</protein>
<evidence type="ECO:0000313" key="1">
    <source>
        <dbReference type="EMBL" id="SUG51733.1"/>
    </source>
</evidence>
<dbReference type="PANTHER" id="PTHR43223">
    <property type="entry name" value="ALKYL/ARYL-SULFATASE"/>
    <property type="match status" value="1"/>
</dbReference>